<accession>A0A3N4Z545</accession>
<sequence>MLWVSNDVPAGFADALADLRGQGARPGVHVEEIAAPVRVAPYSVALSGEVADDAAGADDDPVATGRFVVLHDPAGQESWQGTFRVVTLVRATLEPEMATDPLLADVAWSWIPECLHLAGLRPGTDTLAEGGTVTRVLSQSFGALASTPDAVDLELRASWTPADTRLGAHLQAWTALLSTAAGVPPLPPGVTPLTRRFTDRTQRPHTVGP</sequence>
<dbReference type="EMBL" id="RKQZ01000001">
    <property type="protein sequence ID" value="RPF21048.1"/>
    <property type="molecule type" value="Genomic_DNA"/>
</dbReference>
<reference evidence="2 3" key="1">
    <citation type="submission" date="2018-11" db="EMBL/GenBank/DDBJ databases">
        <title>Sequencing the genomes of 1000 actinobacteria strains.</title>
        <authorList>
            <person name="Klenk H.-P."/>
        </authorList>
    </citation>
    <scope>NUCLEOTIDE SEQUENCE [LARGE SCALE GENOMIC DNA]</scope>
    <source>
        <strain evidence="2 3">DSM 15700</strain>
    </source>
</reference>
<protein>
    <submittedName>
        <fullName evidence="2">DUF3000 family protein</fullName>
    </submittedName>
</protein>
<comment type="caution">
    <text evidence="2">The sequence shown here is derived from an EMBL/GenBank/DDBJ whole genome shotgun (WGS) entry which is preliminary data.</text>
</comment>
<name>A0A3N4Z545_9MICO</name>
<dbReference type="Pfam" id="PF11452">
    <property type="entry name" value="DUF3000"/>
    <property type="match status" value="1"/>
</dbReference>
<dbReference type="InterPro" id="IPR021555">
    <property type="entry name" value="DUF3000"/>
</dbReference>
<proteinExistence type="predicted"/>
<evidence type="ECO:0000256" key="1">
    <source>
        <dbReference type="SAM" id="MobiDB-lite"/>
    </source>
</evidence>
<keyword evidence="3" id="KW-1185">Reference proteome</keyword>
<dbReference type="AlphaFoldDB" id="A0A3N4Z545"/>
<organism evidence="2 3">
    <name type="scientific">Myceligenerans xiligouense</name>
    <dbReference type="NCBI Taxonomy" id="253184"/>
    <lineage>
        <taxon>Bacteria</taxon>
        <taxon>Bacillati</taxon>
        <taxon>Actinomycetota</taxon>
        <taxon>Actinomycetes</taxon>
        <taxon>Micrococcales</taxon>
        <taxon>Promicromonosporaceae</taxon>
        <taxon>Myceligenerans</taxon>
    </lineage>
</organism>
<evidence type="ECO:0000313" key="3">
    <source>
        <dbReference type="Proteomes" id="UP000280501"/>
    </source>
</evidence>
<evidence type="ECO:0000313" key="2">
    <source>
        <dbReference type="EMBL" id="RPF21048.1"/>
    </source>
</evidence>
<dbReference type="Proteomes" id="UP000280501">
    <property type="component" value="Unassembled WGS sequence"/>
</dbReference>
<feature type="region of interest" description="Disordered" evidence="1">
    <location>
        <begin position="187"/>
        <end position="209"/>
    </location>
</feature>
<gene>
    <name evidence="2" type="ORF">EDD34_1658</name>
</gene>